<protein>
    <recommendedName>
        <fullName evidence="2">histidine kinase</fullName>
        <ecNumber evidence="2">2.7.13.3</ecNumber>
    </recommendedName>
</protein>
<dbReference type="InterPro" id="IPR003594">
    <property type="entry name" value="HATPase_dom"/>
</dbReference>
<keyword evidence="8" id="KW-1185">Reference proteome</keyword>
<dbReference type="CDD" id="cd16917">
    <property type="entry name" value="HATPase_UhpB-NarQ-NarX-like"/>
    <property type="match status" value="1"/>
</dbReference>
<feature type="non-terminal residue" evidence="7">
    <location>
        <position position="1"/>
    </location>
</feature>
<dbReference type="SUPFAM" id="SSF55874">
    <property type="entry name" value="ATPase domain of HSP90 chaperone/DNA topoisomerase II/histidine kinase"/>
    <property type="match status" value="1"/>
</dbReference>
<dbReference type="InterPro" id="IPR050482">
    <property type="entry name" value="Sensor_HK_TwoCompSys"/>
</dbReference>
<dbReference type="PANTHER" id="PTHR24421:SF10">
    <property type="entry name" value="NITRATE_NITRITE SENSOR PROTEIN NARQ"/>
    <property type="match status" value="1"/>
</dbReference>
<gene>
    <name evidence="7" type="ORF">ACFQ07_06530</name>
</gene>
<reference evidence="8" key="1">
    <citation type="journal article" date="2019" name="Int. J. Syst. Evol. Microbiol.">
        <title>The Global Catalogue of Microorganisms (GCM) 10K type strain sequencing project: providing services to taxonomists for standard genome sequencing and annotation.</title>
        <authorList>
            <consortium name="The Broad Institute Genomics Platform"/>
            <consortium name="The Broad Institute Genome Sequencing Center for Infectious Disease"/>
            <person name="Wu L."/>
            <person name="Ma J."/>
        </authorList>
    </citation>
    <scope>NUCLEOTIDE SEQUENCE [LARGE SCALE GENOMIC DNA]</scope>
    <source>
        <strain evidence="8">JCM 31696</strain>
    </source>
</reference>
<keyword evidence="5" id="KW-0902">Two-component regulatory system</keyword>
<name>A0ABW3CDU2_9ACTN</name>
<evidence type="ECO:0000256" key="5">
    <source>
        <dbReference type="ARBA" id="ARBA00023012"/>
    </source>
</evidence>
<dbReference type="PANTHER" id="PTHR24421">
    <property type="entry name" value="NITRATE/NITRITE SENSOR PROTEIN NARX-RELATED"/>
    <property type="match status" value="1"/>
</dbReference>
<comment type="caution">
    <text evidence="7">The sequence shown here is derived from an EMBL/GenBank/DDBJ whole genome shotgun (WGS) entry which is preliminary data.</text>
</comment>
<dbReference type="EC" id="2.7.13.3" evidence="2"/>
<keyword evidence="3" id="KW-0808">Transferase</keyword>
<proteinExistence type="predicted"/>
<keyword evidence="4 7" id="KW-0418">Kinase</keyword>
<sequence>GAPQPGLESVGDLITQARAAGLSVTYELNGDPEAVPAAQALTAYRVIQEAVVNTLRHANARTLTIRVHAKAETLDIEVTDDGPATDYTPGHGLTGMRERVTAIGGTLRIDTTSGFTVHAVLPA</sequence>
<dbReference type="EMBL" id="JBHTIR010000855">
    <property type="protein sequence ID" value="MFD0851868.1"/>
    <property type="molecule type" value="Genomic_DNA"/>
</dbReference>
<accession>A0ABW3CDU2</accession>
<feature type="domain" description="Histidine kinase/HSP90-like ATPase" evidence="6">
    <location>
        <begin position="41"/>
        <end position="122"/>
    </location>
</feature>
<evidence type="ECO:0000256" key="2">
    <source>
        <dbReference type="ARBA" id="ARBA00012438"/>
    </source>
</evidence>
<evidence type="ECO:0000256" key="4">
    <source>
        <dbReference type="ARBA" id="ARBA00022777"/>
    </source>
</evidence>
<dbReference type="Pfam" id="PF02518">
    <property type="entry name" value="HATPase_c"/>
    <property type="match status" value="1"/>
</dbReference>
<dbReference type="Proteomes" id="UP001597083">
    <property type="component" value="Unassembled WGS sequence"/>
</dbReference>
<comment type="catalytic activity">
    <reaction evidence="1">
        <text>ATP + protein L-histidine = ADP + protein N-phospho-L-histidine.</text>
        <dbReference type="EC" id="2.7.13.3"/>
    </reaction>
</comment>
<evidence type="ECO:0000256" key="1">
    <source>
        <dbReference type="ARBA" id="ARBA00000085"/>
    </source>
</evidence>
<evidence type="ECO:0000259" key="6">
    <source>
        <dbReference type="Pfam" id="PF02518"/>
    </source>
</evidence>
<organism evidence="7 8">
    <name type="scientific">Actinomadura adrarensis</name>
    <dbReference type="NCBI Taxonomy" id="1819600"/>
    <lineage>
        <taxon>Bacteria</taxon>
        <taxon>Bacillati</taxon>
        <taxon>Actinomycetota</taxon>
        <taxon>Actinomycetes</taxon>
        <taxon>Streptosporangiales</taxon>
        <taxon>Thermomonosporaceae</taxon>
        <taxon>Actinomadura</taxon>
    </lineage>
</organism>
<evidence type="ECO:0000313" key="7">
    <source>
        <dbReference type="EMBL" id="MFD0851868.1"/>
    </source>
</evidence>
<evidence type="ECO:0000313" key="8">
    <source>
        <dbReference type="Proteomes" id="UP001597083"/>
    </source>
</evidence>
<evidence type="ECO:0000256" key="3">
    <source>
        <dbReference type="ARBA" id="ARBA00022679"/>
    </source>
</evidence>
<dbReference type="GO" id="GO:0016301">
    <property type="term" value="F:kinase activity"/>
    <property type="evidence" value="ECO:0007669"/>
    <property type="project" value="UniProtKB-KW"/>
</dbReference>
<dbReference type="Gene3D" id="3.30.565.10">
    <property type="entry name" value="Histidine kinase-like ATPase, C-terminal domain"/>
    <property type="match status" value="1"/>
</dbReference>
<dbReference type="InterPro" id="IPR036890">
    <property type="entry name" value="HATPase_C_sf"/>
</dbReference>